<reference evidence="1" key="1">
    <citation type="submission" date="2021-11" db="EMBL/GenBank/DDBJ databases">
        <authorList>
            <person name="Rodrigo-Torres L."/>
            <person name="Arahal R. D."/>
            <person name="Lucena T."/>
        </authorList>
    </citation>
    <scope>NUCLEOTIDE SEQUENCE</scope>
    <source>
        <strain evidence="1">CECT 7928</strain>
    </source>
</reference>
<proteinExistence type="predicted"/>
<sequence length="1338" mass="148855">MKKIFKLCSISLVATLSIIGSIHSEPIKDPLERHHRFSPKLDLLVNKTAVVDKGPVSMGRAILMNNYNPSEGQAIYSETVPGTPSSSNIPLNFSPDMIPGYFFNSKKESILYIEPSAIRDPKNNRSYWRAVATLDEQTVGETVIDDIDNLPIRPSLLNDHNLVKADFVADGTEQVLDIAAQSTLDSDAVPLVFRFFKAKDPDEPSDGIVEITPSVELLVSTSEGSLETMTEGSFKTKSTRNDRVYYGRPVVGDFDSDGNKEVVYVGYNQLNVFTVCAGDIEGTICKGRQPFDMVQRPSYSFQDRYDHKTASFDLAVGNFYGSGDDLFVAIAYQVRSSEKWEVKGVTYTFDNEMNATQKDYKEITSDLDILTAKKYEDGPTIEIGNAWGFEHTGGYVFAVTSPSSPYSTIDDVWLVAQNYAILVMDSDYRYLITPGQINVSRFTFDGSLNVSTKPTKSSDKVYKENKEDLKFMRGIAAGNFKEVSEQDDMWPKLIIYSDGWDSENEEKRVTYISPEKQSSGLSVGTSRYFDGANSFLEDQKFRPFRTLSEAKEGKTKTWRRSKNRLYSADLQGLSVTLGSPLHYRTESRDKPYIIVGAPPAHVDYTTPYSYSGIYNGKPDLLNLSFTRGMSGEAYKAGIYIENKETSTFIEQATTSLTNTVATQLTFEGGYNGLVAAADMKLSLGGSYTNQNLDSITSTSNSAITRKINESAGGHDKIGISTSYTDYYLYPVIGETVCTNGQETCSDSEKGQRYLQLTIPTEIEKLYTDGSVIPWYQPVHEPGSILSYPATIDQLEHDYGASIALLTPANVAFSTNQEEGSWTMIWNNATSDSDKTTLVNTGTWNLGFEASYGSSKKFEKLTGLSSKNTLNIDYDGSYSSNDTATSIQTFDQEMNVSIDRKANFKNPNQYSYNVTPVIYGDKVETGDLNGKLTPETVREAAERADPKSIAMGYLKLGYLVDLKGGWWNLKNDYRTYIDISLNNPTRWSSDVPYTAIDGNTDDTAINCVGGAKTGNCVIPYPVPQGGHTQYSSNFYNMRGFFITPLGSNETRYQATAGEKMKLTTRVYNYSLKDMPEGSKVHVRFYRQNYDEETMALVPQSAILIGESVVGRLMGADHMDENQRNWTTASVTWDTDKFAGQSFYFWVVAWAQDDKGNKISEMVGKGLEGSIGWTYEDIADVALEYNSNIITERNPEVPERKYSFTNNVGMYPQRFTVLPKNVNTTGMGILRTTDIEAPEENISLSDISYQLTEQGVDLFAQMDTTSQVDGLKLYLTTEDERGQNELIATRIIPRIQAFGALKERLNFSPKRCGVIPVTIHAGGFDEKAASAKINVNVPCN</sequence>
<organism evidence="1 2">
    <name type="scientific">Vibrio marisflavi CECT 7928</name>
    <dbReference type="NCBI Taxonomy" id="634439"/>
    <lineage>
        <taxon>Bacteria</taxon>
        <taxon>Pseudomonadati</taxon>
        <taxon>Pseudomonadota</taxon>
        <taxon>Gammaproteobacteria</taxon>
        <taxon>Vibrionales</taxon>
        <taxon>Vibrionaceae</taxon>
        <taxon>Vibrio</taxon>
    </lineage>
</organism>
<dbReference type="EMBL" id="CAKLDM010000001">
    <property type="protein sequence ID" value="CAH0536554.1"/>
    <property type="molecule type" value="Genomic_DNA"/>
</dbReference>
<evidence type="ECO:0000313" key="2">
    <source>
        <dbReference type="Proteomes" id="UP000838748"/>
    </source>
</evidence>
<comment type="caution">
    <text evidence="1">The sequence shown here is derived from an EMBL/GenBank/DDBJ whole genome shotgun (WGS) entry which is preliminary data.</text>
</comment>
<evidence type="ECO:0000313" key="1">
    <source>
        <dbReference type="EMBL" id="CAH0536554.1"/>
    </source>
</evidence>
<dbReference type="Proteomes" id="UP000838748">
    <property type="component" value="Unassembled WGS sequence"/>
</dbReference>
<gene>
    <name evidence="1" type="ORF">VMF7928_00507</name>
</gene>
<name>A0ABM8ZZS6_9VIBR</name>
<protein>
    <submittedName>
        <fullName evidence="1">Uncharacterized protein</fullName>
    </submittedName>
</protein>
<accession>A0ABM8ZZS6</accession>
<dbReference type="RefSeq" id="WP_237359904.1">
    <property type="nucleotide sequence ID" value="NZ_CAKLDM010000001.1"/>
</dbReference>
<keyword evidence="2" id="KW-1185">Reference proteome</keyword>